<dbReference type="Gene3D" id="2.120.10.30">
    <property type="entry name" value="TolB, C-terminal domain"/>
    <property type="match status" value="1"/>
</dbReference>
<dbReference type="Gene3D" id="2.60.40.60">
    <property type="entry name" value="Cadherins"/>
    <property type="match status" value="1"/>
</dbReference>
<dbReference type="SUPFAM" id="SSF50952">
    <property type="entry name" value="Soluble quinoprotein glucose dehydrogenase"/>
    <property type="match status" value="1"/>
</dbReference>
<dbReference type="EMBL" id="JBBGZA010000001">
    <property type="protein sequence ID" value="MEJ5095400.1"/>
    <property type="molecule type" value="Genomic_DNA"/>
</dbReference>
<name>A0ABU8Q797_9SPHN</name>
<dbReference type="RefSeq" id="WP_132884114.1">
    <property type="nucleotide sequence ID" value="NZ_JBBGZA010000001.1"/>
</dbReference>
<dbReference type="PANTHER" id="PTHR19328">
    <property type="entry name" value="HEDGEHOG-INTERACTING PROTEIN"/>
    <property type="match status" value="1"/>
</dbReference>
<comment type="caution">
    <text evidence="3">The sequence shown here is derived from an EMBL/GenBank/DDBJ whole genome shotgun (WGS) entry which is preliminary data.</text>
</comment>
<organism evidence="3 4">
    <name type="scientific">Sphingomonas molluscorum</name>
    <dbReference type="NCBI Taxonomy" id="418184"/>
    <lineage>
        <taxon>Bacteria</taxon>
        <taxon>Pseudomonadati</taxon>
        <taxon>Pseudomonadota</taxon>
        <taxon>Alphaproteobacteria</taxon>
        <taxon>Sphingomonadales</taxon>
        <taxon>Sphingomonadaceae</taxon>
        <taxon>Sphingomonas</taxon>
    </lineage>
</organism>
<feature type="chain" id="PRO_5047535581" evidence="1">
    <location>
        <begin position="21"/>
        <end position="489"/>
    </location>
</feature>
<dbReference type="PANTHER" id="PTHR19328:SF75">
    <property type="entry name" value="ALDOSE SUGAR DEHYDROGENASE YLII"/>
    <property type="match status" value="1"/>
</dbReference>
<dbReference type="Proteomes" id="UP001380365">
    <property type="component" value="Unassembled WGS sequence"/>
</dbReference>
<feature type="signal peptide" evidence="1">
    <location>
        <begin position="1"/>
        <end position="20"/>
    </location>
</feature>
<dbReference type="InterPro" id="IPR011041">
    <property type="entry name" value="Quinoprot_gluc/sorb_DH_b-prop"/>
</dbReference>
<dbReference type="Pfam" id="PF07995">
    <property type="entry name" value="GSDH"/>
    <property type="match status" value="1"/>
</dbReference>
<reference evidence="3 4" key="1">
    <citation type="submission" date="2023-12" db="EMBL/GenBank/DDBJ databases">
        <title>Gut-associated functions are favored during microbiome assembly across C. elegans life.</title>
        <authorList>
            <person name="Zimmermann J."/>
        </authorList>
    </citation>
    <scope>NUCLEOTIDE SEQUENCE [LARGE SCALE GENOMIC DNA]</scope>
    <source>
        <strain evidence="3 4">JUb134</strain>
    </source>
</reference>
<sequence>MEVWKTSAMRSWLLAGGAVAGALMLSACGNDDSAPPAPPPANKAPAFTSAATANVVENSSDFTYTAAATDPEGSALTFTISGGADAAAFVLSGATLKFVAVPNYDLPADANADHVYEVQLQVSDGQARTTLDLRVSVTNSKEGIALTRVATGFVDPVAIVPVPGSTSLFVAERGGAIYTLDPATGQKTLFLTLSVDTEGERGLQAIAVSPNYASDGRFYAVFSGWEGRVLITACRRQGTFLSPSCGEAVLSVAAEVHEPTNNYAASTAFGPDGKLYVVTSDGGGRRDPAGTAQSDTSILGKLLRVDNNPDPYAGASPKYYVATRIAKGFRNPRGASFTSGLLLVADRGETGKEEINLVSTANAGNYGWPAKEGTSVVLPPAPKDAIDPVIEYTRPEGGGVVGGYVYRGSVASLRDQYVFADKSGIVFSVPRSKIVAGITLGAAALERRTADFAPDQGTLGHPALFGEDLQGELYVVDAGGDVFRVRQAD</sequence>
<evidence type="ECO:0000259" key="2">
    <source>
        <dbReference type="Pfam" id="PF07995"/>
    </source>
</evidence>
<dbReference type="PROSITE" id="PS51257">
    <property type="entry name" value="PROKAR_LIPOPROTEIN"/>
    <property type="match status" value="1"/>
</dbReference>
<dbReference type="InterPro" id="IPR012938">
    <property type="entry name" value="Glc/Sorbosone_DH"/>
</dbReference>
<evidence type="ECO:0000313" key="3">
    <source>
        <dbReference type="EMBL" id="MEJ5095400.1"/>
    </source>
</evidence>
<gene>
    <name evidence="3" type="ORF">WH159_12730</name>
</gene>
<keyword evidence="4" id="KW-1185">Reference proteome</keyword>
<evidence type="ECO:0000313" key="4">
    <source>
        <dbReference type="Proteomes" id="UP001380365"/>
    </source>
</evidence>
<accession>A0ABU8Q797</accession>
<proteinExistence type="predicted"/>
<keyword evidence="1" id="KW-0732">Signal</keyword>
<feature type="domain" description="Glucose/Sorbosone dehydrogenase" evidence="2">
    <location>
        <begin position="156"/>
        <end position="372"/>
    </location>
</feature>
<evidence type="ECO:0000256" key="1">
    <source>
        <dbReference type="SAM" id="SignalP"/>
    </source>
</evidence>
<dbReference type="InterPro" id="IPR011042">
    <property type="entry name" value="6-blade_b-propeller_TolB-like"/>
</dbReference>
<protein>
    <submittedName>
        <fullName evidence="3">PQQ-dependent sugar dehydrogenase</fullName>
    </submittedName>
</protein>